<dbReference type="Pfam" id="PF03466">
    <property type="entry name" value="LysR_substrate"/>
    <property type="match status" value="1"/>
</dbReference>
<sequence length="325" mass="35589">MTKEPDAAPRSSSADTLAESSGEIALPPFASLRAFEAVFRLGGIRKAAAHLRLNHAVVSRHVKQLEEWLGGPLISRSGNRLALTPEGERFHSRVSAAFAELLFATQEFEGRRRNGPLRLWCVPGLSIQWLSAQLAAFERANADFRVELKPTDIPPNLSIHEADADIRYYRDDGPTVPGGRGLRCFELARPEVMAVASAAVASALGPIDARRLPFLHEEDDSEWRAWLRLNGIEPPASLEGPVCWHAHLAIAAAKQGRGVALASRFLVEADLAEGSLVQVNIPDTRPAVLGGYILVAREDRWSTPVLASLRHFLRQRAQDFVAANI</sequence>
<evidence type="ECO:0000256" key="4">
    <source>
        <dbReference type="ARBA" id="ARBA00023163"/>
    </source>
</evidence>
<dbReference type="Gene3D" id="1.10.10.10">
    <property type="entry name" value="Winged helix-like DNA-binding domain superfamily/Winged helix DNA-binding domain"/>
    <property type="match status" value="1"/>
</dbReference>
<dbReference type="InterPro" id="IPR036388">
    <property type="entry name" value="WH-like_DNA-bd_sf"/>
</dbReference>
<reference evidence="6 7" key="1">
    <citation type="submission" date="2018-05" db="EMBL/GenBank/DDBJ databases">
        <title>Complete Genome Sequence of the Nonylphenol-Degrading Bacterium Sphingobium amiense DSM 16289T.</title>
        <authorList>
            <person name="Ootsuka M."/>
            <person name="Nishizawa T."/>
            <person name="Ohta H."/>
        </authorList>
    </citation>
    <scope>NUCLEOTIDE SEQUENCE [LARGE SCALE GENOMIC DNA]</scope>
    <source>
        <strain evidence="6 7">DSM 16289</strain>
    </source>
</reference>
<feature type="domain" description="HTH lysR-type" evidence="5">
    <location>
        <begin position="27"/>
        <end position="84"/>
    </location>
</feature>
<evidence type="ECO:0000256" key="3">
    <source>
        <dbReference type="ARBA" id="ARBA00023125"/>
    </source>
</evidence>
<evidence type="ECO:0000259" key="5">
    <source>
        <dbReference type="PROSITE" id="PS50931"/>
    </source>
</evidence>
<dbReference type="GO" id="GO:0043565">
    <property type="term" value="F:sequence-specific DNA binding"/>
    <property type="evidence" value="ECO:0007669"/>
    <property type="project" value="TreeGrafter"/>
</dbReference>
<evidence type="ECO:0000256" key="2">
    <source>
        <dbReference type="ARBA" id="ARBA00023015"/>
    </source>
</evidence>
<comment type="similarity">
    <text evidence="1">Belongs to the LysR transcriptional regulatory family.</text>
</comment>
<dbReference type="GO" id="GO:0006351">
    <property type="term" value="P:DNA-templated transcription"/>
    <property type="evidence" value="ECO:0007669"/>
    <property type="project" value="TreeGrafter"/>
</dbReference>
<dbReference type="SUPFAM" id="SSF46785">
    <property type="entry name" value="Winged helix' DNA-binding domain"/>
    <property type="match status" value="1"/>
</dbReference>
<dbReference type="Proteomes" id="UP000279959">
    <property type="component" value="Chromosome"/>
</dbReference>
<dbReference type="PANTHER" id="PTHR30537:SF79">
    <property type="entry name" value="TRANSCRIPTIONAL REGULATOR-RELATED"/>
    <property type="match status" value="1"/>
</dbReference>
<accession>A0A494W8B0</accession>
<dbReference type="PROSITE" id="PS50931">
    <property type="entry name" value="HTH_LYSR"/>
    <property type="match status" value="1"/>
</dbReference>
<dbReference type="Pfam" id="PF00126">
    <property type="entry name" value="HTH_1"/>
    <property type="match status" value="1"/>
</dbReference>
<evidence type="ECO:0000313" key="6">
    <source>
        <dbReference type="EMBL" id="BBD98797.1"/>
    </source>
</evidence>
<dbReference type="KEGG" id="sami:SAMIE_1022980"/>
<dbReference type="AlphaFoldDB" id="A0A494W8B0"/>
<dbReference type="GO" id="GO:0003700">
    <property type="term" value="F:DNA-binding transcription factor activity"/>
    <property type="evidence" value="ECO:0007669"/>
    <property type="project" value="InterPro"/>
</dbReference>
<keyword evidence="3" id="KW-0238">DNA-binding</keyword>
<keyword evidence="7" id="KW-1185">Reference proteome</keyword>
<dbReference type="Gene3D" id="3.40.190.10">
    <property type="entry name" value="Periplasmic binding protein-like II"/>
    <property type="match status" value="2"/>
</dbReference>
<dbReference type="InterPro" id="IPR058163">
    <property type="entry name" value="LysR-type_TF_proteobact-type"/>
</dbReference>
<organism evidence="6 7">
    <name type="scientific">Sphingobium amiense</name>
    <dbReference type="NCBI Taxonomy" id="135719"/>
    <lineage>
        <taxon>Bacteria</taxon>
        <taxon>Pseudomonadati</taxon>
        <taxon>Pseudomonadota</taxon>
        <taxon>Alphaproteobacteria</taxon>
        <taxon>Sphingomonadales</taxon>
        <taxon>Sphingomonadaceae</taxon>
        <taxon>Sphingobium</taxon>
    </lineage>
</organism>
<evidence type="ECO:0000313" key="7">
    <source>
        <dbReference type="Proteomes" id="UP000279959"/>
    </source>
</evidence>
<dbReference type="InterPro" id="IPR036390">
    <property type="entry name" value="WH_DNA-bd_sf"/>
</dbReference>
<gene>
    <name evidence="6" type="ORF">SAMIE_1022980</name>
</gene>
<dbReference type="EMBL" id="AP018664">
    <property type="protein sequence ID" value="BBD98797.1"/>
    <property type="molecule type" value="Genomic_DNA"/>
</dbReference>
<dbReference type="SUPFAM" id="SSF53850">
    <property type="entry name" value="Periplasmic binding protein-like II"/>
    <property type="match status" value="1"/>
</dbReference>
<protein>
    <recommendedName>
        <fullName evidence="5">HTH lysR-type domain-containing protein</fullName>
    </recommendedName>
</protein>
<dbReference type="PANTHER" id="PTHR30537">
    <property type="entry name" value="HTH-TYPE TRANSCRIPTIONAL REGULATOR"/>
    <property type="match status" value="1"/>
</dbReference>
<keyword evidence="4" id="KW-0804">Transcription</keyword>
<dbReference type="InterPro" id="IPR005119">
    <property type="entry name" value="LysR_subst-bd"/>
</dbReference>
<proteinExistence type="inferred from homology"/>
<keyword evidence="2" id="KW-0805">Transcription regulation</keyword>
<name>A0A494W8B0_9SPHN</name>
<dbReference type="InterPro" id="IPR000847">
    <property type="entry name" value="LysR_HTH_N"/>
</dbReference>
<evidence type="ECO:0000256" key="1">
    <source>
        <dbReference type="ARBA" id="ARBA00009437"/>
    </source>
</evidence>